<sequence>MSGFIWKNDRNFDIKDCGTQRYYYVFELNDLISKLRQDLNARKFKVMDFVISKVKSSDKVFATVNISMYELKIVLDLKRNSKNYSDLAKNIGNLIKKDVLIYKEEKNPLFKGFQIDNVLKLV</sequence>
<dbReference type="Gene3D" id="1.10.10.10">
    <property type="entry name" value="Winged helix-like DNA-binding domain superfamily/Winged helix DNA-binding domain"/>
    <property type="match status" value="1"/>
</dbReference>
<dbReference type="GO" id="GO:0003887">
    <property type="term" value="F:DNA-directed DNA polymerase activity"/>
    <property type="evidence" value="ECO:0007669"/>
    <property type="project" value="InterPro"/>
</dbReference>
<dbReference type="KEGG" id="jda:BW727_200004"/>
<geneLocation type="plasmid" evidence="4"/>
<evidence type="ECO:0000259" key="2">
    <source>
        <dbReference type="Pfam" id="PF01051"/>
    </source>
</evidence>
<comment type="similarity">
    <text evidence="1">Belongs to the initiator RepB protein family.</text>
</comment>
<proteinExistence type="inferred from homology"/>
<name>A0A1S6IS74_9LACT</name>
<accession>A0A1S6IS74</accession>
<keyword evidence="3" id="KW-0614">Plasmid</keyword>
<dbReference type="EMBL" id="CP019729">
    <property type="protein sequence ID" value="AQS54407.1"/>
    <property type="molecule type" value="Genomic_DNA"/>
</dbReference>
<evidence type="ECO:0000313" key="3">
    <source>
        <dbReference type="EMBL" id="AQS54407.1"/>
    </source>
</evidence>
<dbReference type="OrthoDB" id="2315881at2"/>
<dbReference type="Proteomes" id="UP000188993">
    <property type="component" value="Plasmid unnamed"/>
</dbReference>
<protein>
    <recommendedName>
        <fullName evidence="2">Initiator Rep protein WH1 domain-containing protein</fullName>
    </recommendedName>
</protein>
<keyword evidence="4" id="KW-1185">Reference proteome</keyword>
<dbReference type="InterPro" id="IPR036388">
    <property type="entry name" value="WH-like_DNA-bd_sf"/>
</dbReference>
<dbReference type="Pfam" id="PF01051">
    <property type="entry name" value="Rep3_N"/>
    <property type="match status" value="1"/>
</dbReference>
<dbReference type="InterPro" id="IPR000525">
    <property type="entry name" value="Initiator_Rep_WH1"/>
</dbReference>
<evidence type="ECO:0000256" key="1">
    <source>
        <dbReference type="ARBA" id="ARBA00038283"/>
    </source>
</evidence>
<gene>
    <name evidence="3" type="ORF">BW727_200004</name>
</gene>
<dbReference type="SUPFAM" id="SSF46785">
    <property type="entry name" value="Winged helix' DNA-binding domain"/>
    <property type="match status" value="1"/>
</dbReference>
<evidence type="ECO:0000313" key="4">
    <source>
        <dbReference type="Proteomes" id="UP000188993"/>
    </source>
</evidence>
<dbReference type="InterPro" id="IPR036390">
    <property type="entry name" value="WH_DNA-bd_sf"/>
</dbReference>
<dbReference type="AlphaFoldDB" id="A0A1S6IS74"/>
<dbReference type="GO" id="GO:0006270">
    <property type="term" value="P:DNA replication initiation"/>
    <property type="evidence" value="ECO:0007669"/>
    <property type="project" value="InterPro"/>
</dbReference>
<feature type="domain" description="Initiator Rep protein WH1" evidence="2">
    <location>
        <begin position="27"/>
        <end position="111"/>
    </location>
</feature>
<dbReference type="RefSeq" id="WP_062471960.1">
    <property type="nucleotide sequence ID" value="NZ_BBYN01000034.1"/>
</dbReference>
<organism evidence="3 4">
    <name type="scientific">Jeotgalibaca dankookensis</name>
    <dbReference type="NCBI Taxonomy" id="708126"/>
    <lineage>
        <taxon>Bacteria</taxon>
        <taxon>Bacillati</taxon>
        <taxon>Bacillota</taxon>
        <taxon>Bacilli</taxon>
        <taxon>Lactobacillales</taxon>
        <taxon>Carnobacteriaceae</taxon>
        <taxon>Jeotgalibaca</taxon>
    </lineage>
</organism>
<reference evidence="3 4" key="1">
    <citation type="journal article" date="2014" name="Int. J. Syst. Evol. Microbiol.">
        <title>Jeotgalibaca dankookensis gen. nov., sp. nov., a member of the family Carnobacteriaceae, isolated from seujeot (Korean traditional food).</title>
        <authorList>
            <person name="Lee D.G."/>
            <person name="Trujillo M.E."/>
            <person name="Kang H."/>
            <person name="Ahn T.Y."/>
        </authorList>
    </citation>
    <scope>NUCLEOTIDE SEQUENCE [LARGE SCALE GENOMIC DNA]</scope>
    <source>
        <strain evidence="3 4">EX-07</strain>
        <plasmid evidence="4">Plasmid</plasmid>
    </source>
</reference>